<evidence type="ECO:0000313" key="4">
    <source>
        <dbReference type="Proteomes" id="UP001194746"/>
    </source>
</evidence>
<feature type="compositionally biased region" description="Acidic residues" evidence="1">
    <location>
        <begin position="82"/>
        <end position="91"/>
    </location>
</feature>
<dbReference type="EMBL" id="VCAU01000011">
    <property type="protein sequence ID" value="KAF9892615.1"/>
    <property type="molecule type" value="Genomic_DNA"/>
</dbReference>
<gene>
    <name evidence="3" type="ORF">FE257_001017</name>
</gene>
<feature type="chain" id="PRO_5042127502" description="LysM domain-containing protein" evidence="2">
    <location>
        <begin position="20"/>
        <end position="112"/>
    </location>
</feature>
<dbReference type="AlphaFoldDB" id="A0AAD4GXE1"/>
<keyword evidence="2" id="KW-0732">Signal</keyword>
<feature type="signal peptide" evidence="2">
    <location>
        <begin position="1"/>
        <end position="19"/>
    </location>
</feature>
<reference evidence="3" key="2">
    <citation type="submission" date="2020-02" db="EMBL/GenBank/DDBJ databases">
        <authorList>
            <person name="Gilchrist C.L.M."/>
            <person name="Chooi Y.-H."/>
        </authorList>
    </citation>
    <scope>NUCLEOTIDE SEQUENCE</scope>
    <source>
        <strain evidence="3">MST-FP2251</strain>
    </source>
</reference>
<evidence type="ECO:0000256" key="1">
    <source>
        <dbReference type="SAM" id="MobiDB-lite"/>
    </source>
</evidence>
<accession>A0AAD4GXE1</accession>
<comment type="caution">
    <text evidence="3">The sequence shown here is derived from an EMBL/GenBank/DDBJ whole genome shotgun (WGS) entry which is preliminary data.</text>
</comment>
<feature type="region of interest" description="Disordered" evidence="1">
    <location>
        <begin position="58"/>
        <end position="112"/>
    </location>
</feature>
<keyword evidence="4" id="KW-1185">Reference proteome</keyword>
<dbReference type="Proteomes" id="UP001194746">
    <property type="component" value="Unassembled WGS sequence"/>
</dbReference>
<evidence type="ECO:0008006" key="5">
    <source>
        <dbReference type="Google" id="ProtNLM"/>
    </source>
</evidence>
<organism evidence="3 4">
    <name type="scientific">Aspergillus nanangensis</name>
    <dbReference type="NCBI Taxonomy" id="2582783"/>
    <lineage>
        <taxon>Eukaryota</taxon>
        <taxon>Fungi</taxon>
        <taxon>Dikarya</taxon>
        <taxon>Ascomycota</taxon>
        <taxon>Pezizomycotina</taxon>
        <taxon>Eurotiomycetes</taxon>
        <taxon>Eurotiomycetidae</taxon>
        <taxon>Eurotiales</taxon>
        <taxon>Aspergillaceae</taxon>
        <taxon>Aspergillus</taxon>
        <taxon>Aspergillus subgen. Circumdati</taxon>
    </lineage>
</organism>
<name>A0AAD4GXE1_ASPNN</name>
<evidence type="ECO:0000256" key="2">
    <source>
        <dbReference type="SAM" id="SignalP"/>
    </source>
</evidence>
<protein>
    <recommendedName>
        <fullName evidence="5">LysM domain-containing protein</fullName>
    </recommendedName>
</protein>
<proteinExistence type="predicted"/>
<evidence type="ECO:0000313" key="3">
    <source>
        <dbReference type="EMBL" id="KAF9892615.1"/>
    </source>
</evidence>
<reference evidence="3" key="1">
    <citation type="journal article" date="2019" name="Beilstein J. Org. Chem.">
        <title>Nanangenines: drimane sesquiterpenoids as the dominant metabolite cohort of a novel Australian fungus, Aspergillus nanangensis.</title>
        <authorList>
            <person name="Lacey H.J."/>
            <person name="Gilchrist C.L.M."/>
            <person name="Crombie A."/>
            <person name="Kalaitzis J.A."/>
            <person name="Vuong D."/>
            <person name="Rutledge P.J."/>
            <person name="Turner P."/>
            <person name="Pitt J.I."/>
            <person name="Lacey E."/>
            <person name="Chooi Y.H."/>
            <person name="Piggott A.M."/>
        </authorList>
    </citation>
    <scope>NUCLEOTIDE SEQUENCE</scope>
    <source>
        <strain evidence="3">MST-FP2251</strain>
    </source>
</reference>
<sequence>MQLIRLLVAGLVPALRSFAGIWGMSVGEFEALNPGVTCPSLDPTELYCVMGTVIVDPPGYDPDDHHHDQDYDQDYEQYYPASDDDDDDEDNNHDKRADRSNLHYAGHGQQLR</sequence>
<feature type="compositionally biased region" description="Basic and acidic residues" evidence="1">
    <location>
        <begin position="92"/>
        <end position="101"/>
    </location>
</feature>